<evidence type="ECO:0000256" key="1">
    <source>
        <dbReference type="SAM" id="SignalP"/>
    </source>
</evidence>
<reference evidence="2" key="1">
    <citation type="journal article" date="2021" name="Nat. Commun.">
        <title>Genetic determinants of endophytism in the Arabidopsis root mycobiome.</title>
        <authorList>
            <person name="Mesny F."/>
            <person name="Miyauchi S."/>
            <person name="Thiergart T."/>
            <person name="Pickel B."/>
            <person name="Atanasova L."/>
            <person name="Karlsson M."/>
            <person name="Huettel B."/>
            <person name="Barry K.W."/>
            <person name="Haridas S."/>
            <person name="Chen C."/>
            <person name="Bauer D."/>
            <person name="Andreopoulos W."/>
            <person name="Pangilinan J."/>
            <person name="LaButti K."/>
            <person name="Riley R."/>
            <person name="Lipzen A."/>
            <person name="Clum A."/>
            <person name="Drula E."/>
            <person name="Henrissat B."/>
            <person name="Kohler A."/>
            <person name="Grigoriev I.V."/>
            <person name="Martin F.M."/>
            <person name="Hacquard S."/>
        </authorList>
    </citation>
    <scope>NUCLEOTIDE SEQUENCE</scope>
    <source>
        <strain evidence="2">MPI-CAGE-AT-0147</strain>
    </source>
</reference>
<keyword evidence="1" id="KW-0732">Signal</keyword>
<gene>
    <name evidence="2" type="ORF">EDB81DRAFT_757261</name>
</gene>
<name>A0A9P9F8T4_9HYPO</name>
<comment type="caution">
    <text evidence="2">The sequence shown here is derived from an EMBL/GenBank/DDBJ whole genome shotgun (WGS) entry which is preliminary data.</text>
</comment>
<dbReference type="Proteomes" id="UP000738349">
    <property type="component" value="Unassembled WGS sequence"/>
</dbReference>
<organism evidence="2 3">
    <name type="scientific">Dactylonectria macrodidyma</name>
    <dbReference type="NCBI Taxonomy" id="307937"/>
    <lineage>
        <taxon>Eukaryota</taxon>
        <taxon>Fungi</taxon>
        <taxon>Dikarya</taxon>
        <taxon>Ascomycota</taxon>
        <taxon>Pezizomycotina</taxon>
        <taxon>Sordariomycetes</taxon>
        <taxon>Hypocreomycetidae</taxon>
        <taxon>Hypocreales</taxon>
        <taxon>Nectriaceae</taxon>
        <taxon>Dactylonectria</taxon>
    </lineage>
</organism>
<feature type="signal peptide" evidence="1">
    <location>
        <begin position="1"/>
        <end position="17"/>
    </location>
</feature>
<dbReference type="AlphaFoldDB" id="A0A9P9F8T4"/>
<keyword evidence="3" id="KW-1185">Reference proteome</keyword>
<feature type="chain" id="PRO_5040226140" evidence="1">
    <location>
        <begin position="18"/>
        <end position="193"/>
    </location>
</feature>
<sequence length="193" mass="20681">MMRSMLLVGTVVAGVMAQAAAPGVIARCSPDAVDCPYDHQDASAWKKYPGPPDPAPTPQTPVWEHSECPTEVIDCPYRQHGTSPQHAEPPVEEHHECPPEGCNPPVVVVIPCESCHHPFGNWTQYHGCPPQGCGFVKMPVPCDGETCHHKPETPATPPVCPGEGCINLPTKVHCTGDSCYEAPPTETKSNLPP</sequence>
<protein>
    <submittedName>
        <fullName evidence="2">Uncharacterized protein</fullName>
    </submittedName>
</protein>
<evidence type="ECO:0000313" key="2">
    <source>
        <dbReference type="EMBL" id="KAH7156835.1"/>
    </source>
</evidence>
<dbReference type="OrthoDB" id="10595712at2759"/>
<dbReference type="EMBL" id="JAGMUV010000005">
    <property type="protein sequence ID" value="KAH7156835.1"/>
    <property type="molecule type" value="Genomic_DNA"/>
</dbReference>
<proteinExistence type="predicted"/>
<accession>A0A9P9F8T4</accession>
<evidence type="ECO:0000313" key="3">
    <source>
        <dbReference type="Proteomes" id="UP000738349"/>
    </source>
</evidence>